<keyword evidence="3" id="KW-0238">DNA-binding</keyword>
<accession>A0ABQ8FQG5</accession>
<comment type="subcellular location">
    <subcellularLocation>
        <location evidence="1">Nucleus</location>
    </subcellularLocation>
</comment>
<evidence type="ECO:0000313" key="7">
    <source>
        <dbReference type="EMBL" id="KAH7012318.1"/>
    </source>
</evidence>
<dbReference type="InterPro" id="IPR002100">
    <property type="entry name" value="TF_MADSbox"/>
</dbReference>
<keyword evidence="4" id="KW-0804">Transcription</keyword>
<gene>
    <name evidence="7" type="ORF">B0J12DRAFT_690606</name>
</gene>
<evidence type="ECO:0000313" key="8">
    <source>
        <dbReference type="Proteomes" id="UP000774617"/>
    </source>
</evidence>
<dbReference type="PROSITE" id="PS50066">
    <property type="entry name" value="MADS_BOX_2"/>
    <property type="match status" value="1"/>
</dbReference>
<evidence type="ECO:0000256" key="4">
    <source>
        <dbReference type="ARBA" id="ARBA00023163"/>
    </source>
</evidence>
<dbReference type="Proteomes" id="UP000774617">
    <property type="component" value="Unassembled WGS sequence"/>
</dbReference>
<keyword evidence="2" id="KW-0805">Transcription regulation</keyword>
<keyword evidence="8" id="KW-1185">Reference proteome</keyword>
<sequence length="180" mass="20257">MMFAALRGNRLDINTSVPLLASQNSILAMSTPQLKNGRSHRVSKERFRKRKESLLRKGDELRRLCQAEVHILLRYHGRYYVYTSDEKTMWPSHEDIAKCYPVPVTKTPTTMNKLQKPPSPTAEWVSCTGRAECRANGVCRLGQNTGRAPSYSNGYRCASINTAEQLPCDRGVQPGKTTKG</sequence>
<evidence type="ECO:0000256" key="3">
    <source>
        <dbReference type="ARBA" id="ARBA00023125"/>
    </source>
</evidence>
<feature type="domain" description="MADS-box" evidence="6">
    <location>
        <begin position="27"/>
        <end position="73"/>
    </location>
</feature>
<evidence type="ECO:0000256" key="5">
    <source>
        <dbReference type="ARBA" id="ARBA00023242"/>
    </source>
</evidence>
<comment type="caution">
    <text evidence="7">The sequence shown here is derived from an EMBL/GenBank/DDBJ whole genome shotgun (WGS) entry which is preliminary data.</text>
</comment>
<evidence type="ECO:0000259" key="6">
    <source>
        <dbReference type="PROSITE" id="PS50066"/>
    </source>
</evidence>
<protein>
    <recommendedName>
        <fullName evidence="6">MADS-box domain-containing protein</fullName>
    </recommendedName>
</protein>
<dbReference type="EMBL" id="JAGTJR010000093">
    <property type="protein sequence ID" value="KAH7012318.1"/>
    <property type="molecule type" value="Genomic_DNA"/>
</dbReference>
<evidence type="ECO:0000256" key="1">
    <source>
        <dbReference type="ARBA" id="ARBA00004123"/>
    </source>
</evidence>
<organism evidence="7 8">
    <name type="scientific">Macrophomina phaseolina</name>
    <dbReference type="NCBI Taxonomy" id="35725"/>
    <lineage>
        <taxon>Eukaryota</taxon>
        <taxon>Fungi</taxon>
        <taxon>Dikarya</taxon>
        <taxon>Ascomycota</taxon>
        <taxon>Pezizomycotina</taxon>
        <taxon>Dothideomycetes</taxon>
        <taxon>Dothideomycetes incertae sedis</taxon>
        <taxon>Botryosphaeriales</taxon>
        <taxon>Botryosphaeriaceae</taxon>
        <taxon>Macrophomina</taxon>
    </lineage>
</organism>
<reference evidence="7 8" key="1">
    <citation type="journal article" date="2021" name="Nat. Commun.">
        <title>Genetic determinants of endophytism in the Arabidopsis root mycobiome.</title>
        <authorList>
            <person name="Mesny F."/>
            <person name="Miyauchi S."/>
            <person name="Thiergart T."/>
            <person name="Pickel B."/>
            <person name="Atanasova L."/>
            <person name="Karlsson M."/>
            <person name="Huettel B."/>
            <person name="Barry K.W."/>
            <person name="Haridas S."/>
            <person name="Chen C."/>
            <person name="Bauer D."/>
            <person name="Andreopoulos W."/>
            <person name="Pangilinan J."/>
            <person name="LaButti K."/>
            <person name="Riley R."/>
            <person name="Lipzen A."/>
            <person name="Clum A."/>
            <person name="Drula E."/>
            <person name="Henrissat B."/>
            <person name="Kohler A."/>
            <person name="Grigoriev I.V."/>
            <person name="Martin F.M."/>
            <person name="Hacquard S."/>
        </authorList>
    </citation>
    <scope>NUCLEOTIDE SEQUENCE [LARGE SCALE GENOMIC DNA]</scope>
    <source>
        <strain evidence="7 8">MPI-SDFR-AT-0080</strain>
    </source>
</reference>
<proteinExistence type="predicted"/>
<dbReference type="InterPro" id="IPR036879">
    <property type="entry name" value="TF_MADSbox_sf"/>
</dbReference>
<evidence type="ECO:0000256" key="2">
    <source>
        <dbReference type="ARBA" id="ARBA00023015"/>
    </source>
</evidence>
<keyword evidence="5" id="KW-0539">Nucleus</keyword>
<dbReference type="SUPFAM" id="SSF55455">
    <property type="entry name" value="SRF-like"/>
    <property type="match status" value="1"/>
</dbReference>
<name>A0ABQ8FQG5_9PEZI</name>